<accession>A0ABY5MEY5</accession>
<dbReference type="Proteomes" id="UP001342418">
    <property type="component" value="Chromosome"/>
</dbReference>
<evidence type="ECO:0000313" key="3">
    <source>
        <dbReference type="Proteomes" id="UP001342418"/>
    </source>
</evidence>
<protein>
    <recommendedName>
        <fullName evidence="1">PilZ domain-containing protein</fullName>
    </recommendedName>
</protein>
<gene>
    <name evidence="2" type="ORF">NTH_01042</name>
</gene>
<dbReference type="EMBL" id="CP030941">
    <property type="protein sequence ID" value="UUP16595.1"/>
    <property type="molecule type" value="Genomic_DNA"/>
</dbReference>
<keyword evidence="3" id="KW-1185">Reference proteome</keyword>
<dbReference type="Pfam" id="PF07238">
    <property type="entry name" value="PilZ"/>
    <property type="match status" value="1"/>
</dbReference>
<evidence type="ECO:0000313" key="2">
    <source>
        <dbReference type="EMBL" id="UUP16595.1"/>
    </source>
</evidence>
<dbReference type="Gene3D" id="2.40.10.220">
    <property type="entry name" value="predicted glycosyltransferase like domains"/>
    <property type="match status" value="1"/>
</dbReference>
<sequence>MSEENAEPSRRRQRRNRTYKAGKIVFNEGFSTIDCVVKDLSETGAKIRLENAVLIPATFDLVLSDNRTWNCRVRWRRMTECGVEFL</sequence>
<name>A0ABY5MEY5_9HYPH</name>
<reference evidence="2 3" key="1">
    <citation type="submission" date="2018-07" db="EMBL/GenBank/DDBJ databases">
        <title>Genome sequence of Nitratireductor thuwali#1536.</title>
        <authorList>
            <person name="Michoud G."/>
            <person name="Merlino G."/>
            <person name="Sefrji F.O."/>
            <person name="Daffonchio D."/>
        </authorList>
    </citation>
    <scope>NUCLEOTIDE SEQUENCE [LARGE SCALE GENOMIC DNA]</scope>
    <source>
        <strain evidence="3">Nit1536</strain>
    </source>
</reference>
<dbReference type="RefSeq" id="WP_338529007.1">
    <property type="nucleotide sequence ID" value="NZ_CP030941.1"/>
</dbReference>
<feature type="domain" description="PilZ" evidence="1">
    <location>
        <begin position="10"/>
        <end position="85"/>
    </location>
</feature>
<dbReference type="InterPro" id="IPR009875">
    <property type="entry name" value="PilZ_domain"/>
</dbReference>
<dbReference type="SUPFAM" id="SSF141371">
    <property type="entry name" value="PilZ domain-like"/>
    <property type="match status" value="1"/>
</dbReference>
<evidence type="ECO:0000259" key="1">
    <source>
        <dbReference type="Pfam" id="PF07238"/>
    </source>
</evidence>
<organism evidence="2 3">
    <name type="scientific">Nitratireductor thuwali</name>
    <dbReference type="NCBI Taxonomy" id="2267699"/>
    <lineage>
        <taxon>Bacteria</taxon>
        <taxon>Pseudomonadati</taxon>
        <taxon>Pseudomonadota</taxon>
        <taxon>Alphaproteobacteria</taxon>
        <taxon>Hyphomicrobiales</taxon>
        <taxon>Phyllobacteriaceae</taxon>
        <taxon>Nitratireductor</taxon>
    </lineage>
</organism>
<proteinExistence type="predicted"/>